<evidence type="ECO:0000313" key="1">
    <source>
        <dbReference type="EMBL" id="JAS00122.1"/>
    </source>
</evidence>
<organism evidence="1">
    <name type="scientific">Triatoma infestans</name>
    <name type="common">Assassin bug</name>
    <dbReference type="NCBI Taxonomy" id="30076"/>
    <lineage>
        <taxon>Eukaryota</taxon>
        <taxon>Metazoa</taxon>
        <taxon>Ecdysozoa</taxon>
        <taxon>Arthropoda</taxon>
        <taxon>Hexapoda</taxon>
        <taxon>Insecta</taxon>
        <taxon>Pterygota</taxon>
        <taxon>Neoptera</taxon>
        <taxon>Paraneoptera</taxon>
        <taxon>Hemiptera</taxon>
        <taxon>Heteroptera</taxon>
        <taxon>Panheteroptera</taxon>
        <taxon>Cimicomorpha</taxon>
        <taxon>Reduviidae</taxon>
        <taxon>Triatominae</taxon>
        <taxon>Triatoma</taxon>
    </lineage>
</organism>
<sequence length="34" mass="3825">MLKTIQQAFQEIDSREVARALLFIDSQTATSAKN</sequence>
<protein>
    <submittedName>
        <fullName evidence="1">Ribonuclease h1-like protein</fullName>
    </submittedName>
</protein>
<name>A0A161N009_TRIIF</name>
<reference evidence="1" key="2">
    <citation type="journal article" date="2017" name="J. Med. Entomol.">
        <title>Transcriptome Analysis of the Triatoma infestans (Hemiptera: Reduviidae) Integument.</title>
        <authorList>
            <person name="Calderon-Fernandez G.M."/>
            <person name="Moriconi D.E."/>
            <person name="Dulbecco A.B."/>
            <person name="Juarez M.P."/>
        </authorList>
    </citation>
    <scope>NUCLEOTIDE SEQUENCE</scope>
    <source>
        <strain evidence="1">Int1</strain>
        <tissue evidence="1">Integument</tissue>
    </source>
</reference>
<accession>A0A161N009</accession>
<reference evidence="1" key="1">
    <citation type="submission" date="2016-04" db="EMBL/GenBank/DDBJ databases">
        <authorList>
            <person name="Calderon-Fernandez G.M.Sr."/>
        </authorList>
    </citation>
    <scope>NUCLEOTIDE SEQUENCE</scope>
    <source>
        <strain evidence="1">Int1</strain>
        <tissue evidence="1">Integument</tissue>
    </source>
</reference>
<proteinExistence type="predicted"/>
<dbReference type="EMBL" id="GEMB01003087">
    <property type="protein sequence ID" value="JAS00122.1"/>
    <property type="molecule type" value="Transcribed_RNA"/>
</dbReference>
<dbReference type="AlphaFoldDB" id="A0A161N009"/>